<comment type="pathway">
    <text evidence="1">Amino-acid degradation; L-arginine degradation via ADI pathway; carbamoyl phosphate from L-arginine: step 1/2.</text>
</comment>
<dbReference type="AlphaFoldDB" id="A0A1S7TRW0"/>
<dbReference type="Gene3D" id="3.75.10.10">
    <property type="entry name" value="L-arginine/glycine Amidinotransferase, Chain A"/>
    <property type="match status" value="1"/>
</dbReference>
<dbReference type="EMBL" id="FCNP01000030">
    <property type="protein sequence ID" value="CVI57339.1"/>
    <property type="molecule type" value="Genomic_DNA"/>
</dbReference>
<accession>A0A1S7TRW0</accession>
<evidence type="ECO:0000256" key="3">
    <source>
        <dbReference type="ARBA" id="ARBA00049429"/>
    </source>
</evidence>
<protein>
    <recommendedName>
        <fullName evidence="2">arginine deiminase</fullName>
        <ecNumber evidence="2">3.5.3.6</ecNumber>
    </recommendedName>
</protein>
<keyword evidence="5" id="KW-1185">Reference proteome</keyword>
<proteinExistence type="predicted"/>
<evidence type="ECO:0000256" key="2">
    <source>
        <dbReference type="ARBA" id="ARBA00012171"/>
    </source>
</evidence>
<dbReference type="GO" id="GO:0016740">
    <property type="term" value="F:transferase activity"/>
    <property type="evidence" value="ECO:0007669"/>
    <property type="project" value="UniProtKB-KW"/>
</dbReference>
<evidence type="ECO:0000313" key="5">
    <source>
        <dbReference type="Proteomes" id="UP000192140"/>
    </source>
</evidence>
<dbReference type="PANTHER" id="PTHR47271:SF2">
    <property type="entry name" value="ARGININE DEIMINASE"/>
    <property type="match status" value="1"/>
</dbReference>
<evidence type="ECO:0000313" key="4">
    <source>
        <dbReference type="EMBL" id="CVI57339.1"/>
    </source>
</evidence>
<organism evidence="4 5">
    <name type="scientific">Agrobacterium deltaense NCPPB 1641</name>
    <dbReference type="NCBI Taxonomy" id="1183425"/>
    <lineage>
        <taxon>Bacteria</taxon>
        <taxon>Pseudomonadati</taxon>
        <taxon>Pseudomonadota</taxon>
        <taxon>Alphaproteobacteria</taxon>
        <taxon>Hyphomicrobiales</taxon>
        <taxon>Rhizobiaceae</taxon>
        <taxon>Rhizobium/Agrobacterium group</taxon>
        <taxon>Agrobacterium</taxon>
    </lineage>
</organism>
<sequence length="309" mass="33674">MGIVDSAHGGAGWCARADGRATNQSPLAVKHDGDDLSAVLLHLPDMELNRVTDPSSVDWVAKMQIERARSEILLLAELYRKHDVSVYFFEPVRPMANHVFMRDLFTMTPQGALISRMASEKRAGEEVEVTAMLASMGIPIVKSVGGSGVFEGPDIVFFDDGHAFVAEGIRSNSLGAEQVTQELVSQGIEVTNIQTTYGCGHLDGVVSILNRKTAVLFPRRVSYVIYEKLRRHGYNLVIIDDEQEADISMAINAVCLNQETVLMNERAVSLRKQVEACGVNVVTINLDETMKGGGAMHCATGVLGRKSNL</sequence>
<gene>
    <name evidence="4" type="ORF">AGR7A_Lc10034</name>
</gene>
<reference evidence="4" key="1">
    <citation type="submission" date="2016-01" db="EMBL/GenBank/DDBJ databases">
        <authorList>
            <person name="Regsiter A."/>
            <person name="william w."/>
        </authorList>
    </citation>
    <scope>NUCLEOTIDE SEQUENCE</scope>
    <source>
        <strain evidence="4">NCPPB 1641</strain>
    </source>
</reference>
<dbReference type="PANTHER" id="PTHR47271">
    <property type="entry name" value="ARGININE DEIMINASE"/>
    <property type="match status" value="1"/>
</dbReference>
<dbReference type="Pfam" id="PF19420">
    <property type="entry name" value="DDAH_eukar"/>
    <property type="match status" value="1"/>
</dbReference>
<dbReference type="GO" id="GO:0019546">
    <property type="term" value="P:L-arginine deiminase pathway"/>
    <property type="evidence" value="ECO:0007669"/>
    <property type="project" value="TreeGrafter"/>
</dbReference>
<dbReference type="GO" id="GO:0016990">
    <property type="term" value="F:arginine deiminase activity"/>
    <property type="evidence" value="ECO:0007669"/>
    <property type="project" value="UniProtKB-EC"/>
</dbReference>
<dbReference type="SUPFAM" id="SSF55909">
    <property type="entry name" value="Pentein"/>
    <property type="match status" value="1"/>
</dbReference>
<name>A0A1S7TRW0_9HYPH</name>
<dbReference type="EC" id="3.5.3.6" evidence="2"/>
<dbReference type="RefSeq" id="WP_080853334.1">
    <property type="nucleotide sequence ID" value="NZ_LT009776.1"/>
</dbReference>
<evidence type="ECO:0000256" key="1">
    <source>
        <dbReference type="ARBA" id="ARBA00005213"/>
    </source>
</evidence>
<dbReference type="Proteomes" id="UP000192140">
    <property type="component" value="Unassembled WGS sequence"/>
</dbReference>
<comment type="catalytic activity">
    <reaction evidence="3">
        <text>L-arginine + H2O = L-citrulline + NH4(+)</text>
        <dbReference type="Rhea" id="RHEA:19597"/>
        <dbReference type="ChEBI" id="CHEBI:15377"/>
        <dbReference type="ChEBI" id="CHEBI:28938"/>
        <dbReference type="ChEBI" id="CHEBI:32682"/>
        <dbReference type="ChEBI" id="CHEBI:57743"/>
        <dbReference type="EC" id="3.5.3.6"/>
    </reaction>
</comment>
<comment type="caution">
    <text evidence="4">The sequence shown here is derived from an EMBL/GenBank/DDBJ whole genome shotgun (WGS) entry which is preliminary data.</text>
</comment>